<name>A0ABS0DME4_9GAMM</name>
<comment type="caution">
    <text evidence="2">The sequence shown here is derived from an EMBL/GenBank/DDBJ whole genome shotgun (WGS) entry which is preliminary data.</text>
</comment>
<dbReference type="Proteomes" id="UP000600307">
    <property type="component" value="Unassembled WGS sequence"/>
</dbReference>
<feature type="transmembrane region" description="Helical" evidence="1">
    <location>
        <begin position="62"/>
        <end position="80"/>
    </location>
</feature>
<keyword evidence="3" id="KW-1185">Reference proteome</keyword>
<feature type="transmembrane region" description="Helical" evidence="1">
    <location>
        <begin position="36"/>
        <end position="56"/>
    </location>
</feature>
<gene>
    <name evidence="2" type="ORF">IV431_03160</name>
</gene>
<evidence type="ECO:0000313" key="3">
    <source>
        <dbReference type="Proteomes" id="UP000600307"/>
    </source>
</evidence>
<sequence>MVINDPLVILNVVVCTLVVIRLSFFRKNGATHRRWASWLAYLLILIYGHVPLRFLFDHYDGTRWAILLLNLVICIAIFAVRGNVAKIIKVLRLPQ</sequence>
<reference evidence="2 3" key="1">
    <citation type="submission" date="2020-11" db="EMBL/GenBank/DDBJ databases">
        <title>Taxonomic investigation of Rahnella spp.</title>
        <authorList>
            <person name="Lee S.D."/>
        </authorList>
    </citation>
    <scope>NUCLEOTIDE SEQUENCE [LARGE SCALE GENOMIC DNA]</scope>
    <source>
        <strain evidence="2 3">SAP-10</strain>
    </source>
</reference>
<dbReference type="Pfam" id="PF05449">
    <property type="entry name" value="Phage_holin_3_7"/>
    <property type="match status" value="1"/>
</dbReference>
<dbReference type="EMBL" id="JADOBH010000001">
    <property type="protein sequence ID" value="MBF7954553.1"/>
    <property type="molecule type" value="Genomic_DNA"/>
</dbReference>
<proteinExistence type="predicted"/>
<protein>
    <submittedName>
        <fullName evidence="2">Phage holin family protein</fullName>
    </submittedName>
</protein>
<accession>A0ABS0DME4</accession>
<organism evidence="2 3">
    <name type="scientific">Rahnella victoriana</name>
    <dbReference type="NCBI Taxonomy" id="1510570"/>
    <lineage>
        <taxon>Bacteria</taxon>
        <taxon>Pseudomonadati</taxon>
        <taxon>Pseudomonadota</taxon>
        <taxon>Gammaproteobacteria</taxon>
        <taxon>Enterobacterales</taxon>
        <taxon>Yersiniaceae</taxon>
        <taxon>Rahnella</taxon>
    </lineage>
</organism>
<dbReference type="InterPro" id="IPR008473">
    <property type="entry name" value="Phage_holin_3_7"/>
</dbReference>
<keyword evidence="1" id="KW-1133">Transmembrane helix</keyword>
<keyword evidence="1" id="KW-0472">Membrane</keyword>
<evidence type="ECO:0000256" key="1">
    <source>
        <dbReference type="SAM" id="Phobius"/>
    </source>
</evidence>
<dbReference type="RefSeq" id="WP_131693178.1">
    <property type="nucleotide sequence ID" value="NZ_CBCSED010000006.1"/>
</dbReference>
<feature type="transmembrane region" description="Helical" evidence="1">
    <location>
        <begin position="6"/>
        <end position="24"/>
    </location>
</feature>
<evidence type="ECO:0000313" key="2">
    <source>
        <dbReference type="EMBL" id="MBF7954553.1"/>
    </source>
</evidence>
<keyword evidence="1" id="KW-0812">Transmembrane</keyword>